<protein>
    <submittedName>
        <fullName evidence="3">Uncharacterized protein</fullName>
    </submittedName>
</protein>
<feature type="chain" id="PRO_5013036560" evidence="2">
    <location>
        <begin position="16"/>
        <end position="290"/>
    </location>
</feature>
<evidence type="ECO:0000256" key="2">
    <source>
        <dbReference type="SAM" id="SignalP"/>
    </source>
</evidence>
<dbReference type="EMBL" id="LIAE01007252">
    <property type="protein sequence ID" value="PAV80548.1"/>
    <property type="molecule type" value="Genomic_DNA"/>
</dbReference>
<evidence type="ECO:0000313" key="4">
    <source>
        <dbReference type="Proteomes" id="UP000218231"/>
    </source>
</evidence>
<keyword evidence="4" id="KW-1185">Reference proteome</keyword>
<name>A0A2A2L319_9BILA</name>
<proteinExistence type="predicted"/>
<evidence type="ECO:0000256" key="1">
    <source>
        <dbReference type="SAM" id="MobiDB-lite"/>
    </source>
</evidence>
<feature type="compositionally biased region" description="Low complexity" evidence="1">
    <location>
        <begin position="56"/>
        <end position="78"/>
    </location>
</feature>
<dbReference type="OrthoDB" id="5839305at2759"/>
<sequence>MRSLIVTSLLAFVYANCKERHTKVGYSGPQGDGHGRTPSQIPSPQHSGTAMVAGAQNNQNHQNSNNEHGSQNQQNNNGKFDENSSEAHLESCFARLRLAAAFDNSIAQTINKYISSSRIDMLKGAVEEKTQSICNQMEQIAVLQYFNKHHDAIAEANKAAIDLTDSEKDRLNTLQNFNDTLGEQIFYQMKFMALPLGSQQQIQRALTDITKTLSSPEPQSELSRAMGAFTKEDIEELKKEDISDIPEEVVERLKECGITNQATVQDTIKLVQGLVTRAQKHNQFKPNTVD</sequence>
<gene>
    <name evidence="3" type="ORF">WR25_11396</name>
</gene>
<dbReference type="Proteomes" id="UP000218231">
    <property type="component" value="Unassembled WGS sequence"/>
</dbReference>
<reference evidence="3 4" key="1">
    <citation type="journal article" date="2017" name="Curr. Biol.">
        <title>Genome architecture and evolution of a unichromosomal asexual nematode.</title>
        <authorList>
            <person name="Fradin H."/>
            <person name="Zegar C."/>
            <person name="Gutwein M."/>
            <person name="Lucas J."/>
            <person name="Kovtun M."/>
            <person name="Corcoran D."/>
            <person name="Baugh L.R."/>
            <person name="Kiontke K."/>
            <person name="Gunsalus K."/>
            <person name="Fitch D.H."/>
            <person name="Piano F."/>
        </authorList>
    </citation>
    <scope>NUCLEOTIDE SEQUENCE [LARGE SCALE GENOMIC DNA]</scope>
    <source>
        <strain evidence="3">PF1309</strain>
    </source>
</reference>
<feature type="region of interest" description="Disordered" evidence="1">
    <location>
        <begin position="24"/>
        <end position="84"/>
    </location>
</feature>
<evidence type="ECO:0000313" key="3">
    <source>
        <dbReference type="EMBL" id="PAV80548.1"/>
    </source>
</evidence>
<keyword evidence="2" id="KW-0732">Signal</keyword>
<feature type="compositionally biased region" description="Polar residues" evidence="1">
    <location>
        <begin position="37"/>
        <end position="48"/>
    </location>
</feature>
<organism evidence="3 4">
    <name type="scientific">Diploscapter pachys</name>
    <dbReference type="NCBI Taxonomy" id="2018661"/>
    <lineage>
        <taxon>Eukaryota</taxon>
        <taxon>Metazoa</taxon>
        <taxon>Ecdysozoa</taxon>
        <taxon>Nematoda</taxon>
        <taxon>Chromadorea</taxon>
        <taxon>Rhabditida</taxon>
        <taxon>Rhabditina</taxon>
        <taxon>Rhabditomorpha</taxon>
        <taxon>Rhabditoidea</taxon>
        <taxon>Rhabditidae</taxon>
        <taxon>Diploscapter</taxon>
    </lineage>
</organism>
<dbReference type="AlphaFoldDB" id="A0A2A2L319"/>
<feature type="signal peptide" evidence="2">
    <location>
        <begin position="1"/>
        <end position="15"/>
    </location>
</feature>
<accession>A0A2A2L319</accession>
<comment type="caution">
    <text evidence="3">The sequence shown here is derived from an EMBL/GenBank/DDBJ whole genome shotgun (WGS) entry which is preliminary data.</text>
</comment>